<dbReference type="GeneID" id="63830261"/>
<keyword evidence="5 7" id="KW-0732">Signal</keyword>
<dbReference type="InterPro" id="IPR019778">
    <property type="entry name" value="Class_I_Hydrophobin_CS"/>
</dbReference>
<dbReference type="InterPro" id="IPR001338">
    <property type="entry name" value="Class_I_Hydrophobin"/>
</dbReference>
<dbReference type="GO" id="GO:0005199">
    <property type="term" value="F:structural constituent of cell wall"/>
    <property type="evidence" value="ECO:0007669"/>
    <property type="project" value="InterPro"/>
</dbReference>
<evidence type="ECO:0000256" key="3">
    <source>
        <dbReference type="ARBA" id="ARBA00022512"/>
    </source>
</evidence>
<dbReference type="OrthoDB" id="4225815at2759"/>
<gene>
    <name evidence="8" type="ORF">LAESUDRAFT_763320</name>
</gene>
<accession>A0A165BYI7</accession>
<evidence type="ECO:0000256" key="5">
    <source>
        <dbReference type="ARBA" id="ARBA00022729"/>
    </source>
</evidence>
<dbReference type="Pfam" id="PF01185">
    <property type="entry name" value="Hydrophobin"/>
    <property type="match status" value="1"/>
</dbReference>
<comment type="similarity">
    <text evidence="2 7">Belongs to the fungal hydrophobin family.</text>
</comment>
<dbReference type="GO" id="GO:0009277">
    <property type="term" value="C:fungal-type cell wall"/>
    <property type="evidence" value="ECO:0007669"/>
    <property type="project" value="InterPro"/>
</dbReference>
<dbReference type="AlphaFoldDB" id="A0A165BYI7"/>
<dbReference type="PROSITE" id="PS00956">
    <property type="entry name" value="HYDROPHOBIN"/>
    <property type="match status" value="1"/>
</dbReference>
<evidence type="ECO:0000256" key="2">
    <source>
        <dbReference type="ARBA" id="ARBA00010446"/>
    </source>
</evidence>
<evidence type="ECO:0000256" key="7">
    <source>
        <dbReference type="RuleBase" id="RU365009"/>
    </source>
</evidence>
<dbReference type="STRING" id="1314785.A0A165BYI7"/>
<evidence type="ECO:0000256" key="1">
    <source>
        <dbReference type="ARBA" id="ARBA00004191"/>
    </source>
</evidence>
<keyword evidence="9" id="KW-1185">Reference proteome</keyword>
<dbReference type="Proteomes" id="UP000076871">
    <property type="component" value="Unassembled WGS sequence"/>
</dbReference>
<feature type="chain" id="PRO_5013985276" description="Hydrophobin" evidence="7">
    <location>
        <begin position="21"/>
        <end position="110"/>
    </location>
</feature>
<dbReference type="SMART" id="SM00075">
    <property type="entry name" value="HYDRO"/>
    <property type="match status" value="1"/>
</dbReference>
<protein>
    <recommendedName>
        <fullName evidence="7">Hydrophobin</fullName>
    </recommendedName>
</protein>
<sequence length="110" mass="10834">MHSKLNLAIISAAMLIAVRAAATAPRSPPSSFGGQCNTGSLQCCNAVGNASDPSIVSLVGDLLDGVSGLVGIGCSPVVGGDTCTNTPVCCENDIFAGLINIGCVAVNTNL</sequence>
<organism evidence="8 9">
    <name type="scientific">Laetiporus sulphureus 93-53</name>
    <dbReference type="NCBI Taxonomy" id="1314785"/>
    <lineage>
        <taxon>Eukaryota</taxon>
        <taxon>Fungi</taxon>
        <taxon>Dikarya</taxon>
        <taxon>Basidiomycota</taxon>
        <taxon>Agaricomycotina</taxon>
        <taxon>Agaricomycetes</taxon>
        <taxon>Polyporales</taxon>
        <taxon>Laetiporus</taxon>
    </lineage>
</organism>
<comment type="subcellular location">
    <subcellularLocation>
        <location evidence="1 7">Secreted</location>
        <location evidence="1 7">Cell wall</location>
    </subcellularLocation>
</comment>
<keyword evidence="3 7" id="KW-0134">Cell wall</keyword>
<proteinExistence type="inferred from homology"/>
<dbReference type="InParanoid" id="A0A165BYI7"/>
<evidence type="ECO:0000256" key="6">
    <source>
        <dbReference type="ARBA" id="ARBA00023157"/>
    </source>
</evidence>
<keyword evidence="4 7" id="KW-0964">Secreted</keyword>
<dbReference type="EMBL" id="KV427658">
    <property type="protein sequence ID" value="KZT01881.1"/>
    <property type="molecule type" value="Genomic_DNA"/>
</dbReference>
<evidence type="ECO:0000313" key="9">
    <source>
        <dbReference type="Proteomes" id="UP000076871"/>
    </source>
</evidence>
<evidence type="ECO:0000313" key="8">
    <source>
        <dbReference type="EMBL" id="KZT01881.1"/>
    </source>
</evidence>
<feature type="signal peptide" evidence="7">
    <location>
        <begin position="1"/>
        <end position="20"/>
    </location>
</feature>
<dbReference type="CDD" id="cd23507">
    <property type="entry name" value="hydrophobin_I"/>
    <property type="match status" value="1"/>
</dbReference>
<name>A0A165BYI7_9APHY</name>
<evidence type="ECO:0000256" key="4">
    <source>
        <dbReference type="ARBA" id="ARBA00022525"/>
    </source>
</evidence>
<dbReference type="RefSeq" id="XP_040759621.1">
    <property type="nucleotide sequence ID" value="XM_040913233.1"/>
</dbReference>
<reference evidence="8 9" key="1">
    <citation type="journal article" date="2016" name="Mol. Biol. Evol.">
        <title>Comparative Genomics of Early-Diverging Mushroom-Forming Fungi Provides Insights into the Origins of Lignocellulose Decay Capabilities.</title>
        <authorList>
            <person name="Nagy L.G."/>
            <person name="Riley R."/>
            <person name="Tritt A."/>
            <person name="Adam C."/>
            <person name="Daum C."/>
            <person name="Floudas D."/>
            <person name="Sun H."/>
            <person name="Yadav J.S."/>
            <person name="Pangilinan J."/>
            <person name="Larsson K.H."/>
            <person name="Matsuura K."/>
            <person name="Barry K."/>
            <person name="Labutti K."/>
            <person name="Kuo R."/>
            <person name="Ohm R.A."/>
            <person name="Bhattacharya S.S."/>
            <person name="Shirouzu T."/>
            <person name="Yoshinaga Y."/>
            <person name="Martin F.M."/>
            <person name="Grigoriev I.V."/>
            <person name="Hibbett D.S."/>
        </authorList>
    </citation>
    <scope>NUCLEOTIDE SEQUENCE [LARGE SCALE GENOMIC DNA]</scope>
    <source>
        <strain evidence="8 9">93-53</strain>
    </source>
</reference>
<keyword evidence="6 7" id="KW-1015">Disulfide bond</keyword>